<sequence length="239" mass="27678">MEYKENYSVVVYGDSITRGVVYDCDKSRYTNIKDCFVNLVSSSINGTVYNAGRFGNTIKRGINKIYSDVIKKSPDIVLIEFGGNDCDFNWKDVAENPNVEHEPNTDIPTFKNILLNMIETVKNSGATPILMTLPPLDSEKYFKWITREDKNFECNILKWLGNEDRIYKWHSLYNDTIKEVAEKTMTTIIDVRSEFLKYMDYSRFLCIDGIHPNEEGHSIIAQTILKFVREKYGYILQGN</sequence>
<dbReference type="Pfam" id="PF13472">
    <property type="entry name" value="Lipase_GDSL_2"/>
    <property type="match status" value="1"/>
</dbReference>
<comment type="caution">
    <text evidence="2">The sequence shown here is derived from an EMBL/GenBank/DDBJ whole genome shotgun (WGS) entry which is preliminary data.</text>
</comment>
<evidence type="ECO:0000313" key="2">
    <source>
        <dbReference type="EMBL" id="GFP75271.1"/>
    </source>
</evidence>
<dbReference type="InterPro" id="IPR036514">
    <property type="entry name" value="SGNH_hydro_sf"/>
</dbReference>
<accession>A0A6V8SEM0</accession>
<dbReference type="PANTHER" id="PTHR30383:SF5">
    <property type="entry name" value="SGNH HYDROLASE-TYPE ESTERASE DOMAIN-CONTAINING PROTEIN"/>
    <property type="match status" value="1"/>
</dbReference>
<dbReference type="AlphaFoldDB" id="A0A6V8SEM0"/>
<dbReference type="PANTHER" id="PTHR30383">
    <property type="entry name" value="THIOESTERASE 1/PROTEASE 1/LYSOPHOSPHOLIPASE L1"/>
    <property type="match status" value="1"/>
</dbReference>
<protein>
    <recommendedName>
        <fullName evidence="1">SGNH hydrolase-type esterase domain-containing protein</fullName>
    </recommendedName>
</protein>
<keyword evidence="3" id="KW-1185">Reference proteome</keyword>
<gene>
    <name evidence="2" type="ORF">bsdtw1_01344</name>
</gene>
<dbReference type="Proteomes" id="UP000580568">
    <property type="component" value="Unassembled WGS sequence"/>
</dbReference>
<feature type="domain" description="SGNH hydrolase-type esterase" evidence="1">
    <location>
        <begin position="11"/>
        <end position="218"/>
    </location>
</feature>
<dbReference type="EMBL" id="BLZR01000001">
    <property type="protein sequence ID" value="GFP75271.1"/>
    <property type="molecule type" value="Genomic_DNA"/>
</dbReference>
<dbReference type="InterPro" id="IPR051532">
    <property type="entry name" value="Ester_Hydrolysis_Enzymes"/>
</dbReference>
<dbReference type="Gene3D" id="3.40.50.1110">
    <property type="entry name" value="SGNH hydrolase"/>
    <property type="match status" value="1"/>
</dbReference>
<dbReference type="CDD" id="cd00229">
    <property type="entry name" value="SGNH_hydrolase"/>
    <property type="match status" value="1"/>
</dbReference>
<dbReference type="RefSeq" id="WP_183276789.1">
    <property type="nucleotide sequence ID" value="NZ_BLZR01000001.1"/>
</dbReference>
<dbReference type="GO" id="GO:0004622">
    <property type="term" value="F:phosphatidylcholine lysophospholipase activity"/>
    <property type="evidence" value="ECO:0007669"/>
    <property type="project" value="TreeGrafter"/>
</dbReference>
<dbReference type="SUPFAM" id="SSF52266">
    <property type="entry name" value="SGNH hydrolase"/>
    <property type="match status" value="1"/>
</dbReference>
<evidence type="ECO:0000313" key="3">
    <source>
        <dbReference type="Proteomes" id="UP000580568"/>
    </source>
</evidence>
<evidence type="ECO:0000259" key="1">
    <source>
        <dbReference type="Pfam" id="PF13472"/>
    </source>
</evidence>
<organism evidence="2 3">
    <name type="scientific">Clostridium fungisolvens</name>
    <dbReference type="NCBI Taxonomy" id="1604897"/>
    <lineage>
        <taxon>Bacteria</taxon>
        <taxon>Bacillati</taxon>
        <taxon>Bacillota</taxon>
        <taxon>Clostridia</taxon>
        <taxon>Eubacteriales</taxon>
        <taxon>Clostridiaceae</taxon>
        <taxon>Clostridium</taxon>
    </lineage>
</organism>
<reference evidence="2 3" key="1">
    <citation type="submission" date="2020-07" db="EMBL/GenBank/DDBJ databases">
        <title>A new beta-1,3-glucan-decomposing anaerobic bacterium isolated from anoxic soil subjected to biological soil disinfestation.</title>
        <authorList>
            <person name="Ueki A."/>
            <person name="Tonouchi A."/>
        </authorList>
    </citation>
    <scope>NUCLEOTIDE SEQUENCE [LARGE SCALE GENOMIC DNA]</scope>
    <source>
        <strain evidence="2 3">TW1</strain>
    </source>
</reference>
<name>A0A6V8SEM0_9CLOT</name>
<proteinExistence type="predicted"/>
<dbReference type="InterPro" id="IPR013830">
    <property type="entry name" value="SGNH_hydro"/>
</dbReference>